<proteinExistence type="predicted"/>
<keyword evidence="1" id="KW-0233">DNA recombination</keyword>
<keyword evidence="3" id="KW-1185">Reference proteome</keyword>
<gene>
    <name evidence="2" type="ORF">MAR_022128</name>
</gene>
<name>A0ABY7DM42_MYAAR</name>
<dbReference type="InterPro" id="IPR013762">
    <property type="entry name" value="Integrase-like_cat_sf"/>
</dbReference>
<reference evidence="2" key="1">
    <citation type="submission" date="2022-11" db="EMBL/GenBank/DDBJ databases">
        <title>Centuries of genome instability and evolution in soft-shell clam transmissible cancer (bioRxiv).</title>
        <authorList>
            <person name="Hart S.F.M."/>
            <person name="Yonemitsu M.A."/>
            <person name="Giersch R.M."/>
            <person name="Beal B.F."/>
            <person name="Arriagada G."/>
            <person name="Davis B.W."/>
            <person name="Ostrander E.A."/>
            <person name="Goff S.P."/>
            <person name="Metzger M.J."/>
        </authorList>
    </citation>
    <scope>NUCLEOTIDE SEQUENCE</scope>
    <source>
        <strain evidence="2">MELC-2E11</strain>
        <tissue evidence="2">Siphon/mantle</tissue>
    </source>
</reference>
<evidence type="ECO:0000313" key="3">
    <source>
        <dbReference type="Proteomes" id="UP001164746"/>
    </source>
</evidence>
<accession>A0ABY7DM42</accession>
<sequence length="208" mass="23874">MKNLNFKKGNYDAFMKVSPIIKEYLDWWIGNIETSFKPVQIGNPHFIIETDSSDDSTEVILSSWRISTRKTYATYIKKWFLFTQMIHQYDKDPKSCIVHTFREYLDRTAALRGKVTKLLVTTQKPHPAASRDTVSRWVKSLLTSAGVDKCFKPHSVRSASVSKAKDKGVKLETILKSAGWSNARTFARFYNKPIADDHSFENAILNNC</sequence>
<evidence type="ECO:0000313" key="2">
    <source>
        <dbReference type="EMBL" id="WAQ97755.1"/>
    </source>
</evidence>
<dbReference type="Gene3D" id="1.10.443.10">
    <property type="entry name" value="Intergrase catalytic core"/>
    <property type="match status" value="1"/>
</dbReference>
<dbReference type="SUPFAM" id="SSF56349">
    <property type="entry name" value="DNA breaking-rejoining enzymes"/>
    <property type="match status" value="1"/>
</dbReference>
<dbReference type="Proteomes" id="UP001164746">
    <property type="component" value="Chromosome 3"/>
</dbReference>
<dbReference type="InterPro" id="IPR011010">
    <property type="entry name" value="DNA_brk_join_enz"/>
</dbReference>
<dbReference type="EMBL" id="CP111014">
    <property type="protein sequence ID" value="WAQ97755.1"/>
    <property type="molecule type" value="Genomic_DNA"/>
</dbReference>
<dbReference type="PANTHER" id="PTHR35617:SF3">
    <property type="entry name" value="CORE-BINDING (CB) DOMAIN-CONTAINING PROTEIN"/>
    <property type="match status" value="1"/>
</dbReference>
<organism evidence="2 3">
    <name type="scientific">Mya arenaria</name>
    <name type="common">Soft-shell clam</name>
    <dbReference type="NCBI Taxonomy" id="6604"/>
    <lineage>
        <taxon>Eukaryota</taxon>
        <taxon>Metazoa</taxon>
        <taxon>Spiralia</taxon>
        <taxon>Lophotrochozoa</taxon>
        <taxon>Mollusca</taxon>
        <taxon>Bivalvia</taxon>
        <taxon>Autobranchia</taxon>
        <taxon>Heteroconchia</taxon>
        <taxon>Euheterodonta</taxon>
        <taxon>Imparidentia</taxon>
        <taxon>Neoheterodontei</taxon>
        <taxon>Myida</taxon>
        <taxon>Myoidea</taxon>
        <taxon>Myidae</taxon>
        <taxon>Mya</taxon>
    </lineage>
</organism>
<dbReference type="PANTHER" id="PTHR35617">
    <property type="entry name" value="PHAGE_INTEGRASE DOMAIN-CONTAINING PROTEIN"/>
    <property type="match status" value="1"/>
</dbReference>
<protein>
    <recommendedName>
        <fullName evidence="4">Tyr recombinase domain-containing protein</fullName>
    </recommendedName>
</protein>
<evidence type="ECO:0008006" key="4">
    <source>
        <dbReference type="Google" id="ProtNLM"/>
    </source>
</evidence>
<evidence type="ECO:0000256" key="1">
    <source>
        <dbReference type="ARBA" id="ARBA00023172"/>
    </source>
</evidence>